<evidence type="ECO:0000259" key="1">
    <source>
        <dbReference type="Pfam" id="PF18998"/>
    </source>
</evidence>
<dbReference type="InterPro" id="IPR009380">
    <property type="entry name" value="DUF1036"/>
</dbReference>
<dbReference type="InterPro" id="IPR044060">
    <property type="entry name" value="Bacterial_rp_domain"/>
</dbReference>
<dbReference type="RefSeq" id="WP_087146364.1">
    <property type="nucleotide sequence ID" value="NZ_FUKJ01000113.1"/>
</dbReference>
<protein>
    <recommendedName>
        <fullName evidence="1">Bacterial repeat domain-containing protein</fullName>
    </recommendedName>
</protein>
<dbReference type="EMBL" id="FUKJ01000113">
    <property type="protein sequence ID" value="SJM91057.1"/>
    <property type="molecule type" value="Genomic_DNA"/>
</dbReference>
<feature type="domain" description="Bacterial repeat" evidence="1">
    <location>
        <begin position="755"/>
        <end position="806"/>
    </location>
</feature>
<sequence length="1314" mass="139322">MKTHSVLQVLISSREGFFWLIRILLLALFTVLLIPNQAFASRFSCDTTCNDQCTTKTPWGEKDIPFCYEACSAAKGLECGVRGVLTFAIPWPEIGQLLYPIGKLDIEVLNITKPGVPLAGAQKLRLSNLFKQLLSSKDLPAEYGQLLPSLFQNVRIHWNSQLLDEMKVSRENDPGNIIKKYFTNDGLSWRNLRETGAQTFGYDIYVTDRQKEPGDWDQDTETALLAHELIHTLQYLKRGESMAAFGRDYFKGYGSAGLSYKGNPMEQEAYDFEQKFTDLLALKLDVDKWSFKLCNKSNIDTIWATTGQWEYSITLGGYIRGNSVGWFRLNKGGCGTLINNIPKGDKVWFFATSGRVGGYPVNMWPNSGAAGFCVDNANTFNLESFNFILKSNYPCIGATEIPVFTFAEVNPPLVTGETKTINLTGGIKHSIVRLCNFYSKAMTVAQLAYEPNNGWISRGWTKIDASKCVNNDFGTTTNKVYYYATSVDGLEWPTVKNPGDVEFCVKPTEGSWAFLQTRNNICEQEGGAFIQGAMVNTASGVTTVNITPRRSTHTLTITNTHTGLGGGKVTSLPAGLNCGVTCSATFNGGFVNGMVTLTALADDGSNFAGWSGCTRLIGTNQCQVVMTKNKNVEARFTDRPVLVIDKRGTGSGVIISNPPGINCGVDCIEDYVSGDNLITLKPVPGEGSIFTGFFGFQAKECYGNIDGKVNVNSFHYCIAQFDIAPKNFTLTVSKNGTGSGVIFTGNTGIDCGLDCTEKYATNAQVVLIPLPSRGSSFRGWNGACTGTGACIVRMFANQNITATFATANPMTFPVSNLNDNGPDSLRQAIIDANANAGDDTIIFSKGLRGTITLTTGQLTITESVVFDGPGAKVLAISGNNASRILEIDPGVLGTVAINGLTLKQGKDISGDGGGGIIINSGTVILDSSTLSSNSANAGGGGGGIRKFGPGKLTVSNSTLSGNSAIDEFQQGVGGAIRTDQETLTIINSTVSGNTAASGGGLGFDDGRLTIINSTIVSNSAVNGGGGIFTGGGQLVLGNSIVAGNKAPTDKEVQNFGITISQGSNLFGENGVSGVTAGTKLATKDLILAGALSTAIGPLANNGGQTTTHLPVAGGVTLDTGNNNLILQGITTDQRGTGFPRIMNGKVDIGAVERVVKRTLSVSKKGGNGVITSNPVGINCAKTCTYAFTEGGLITLTVRTDSVSTFTGWSGACTGIKTCQIKLTKNMNVIANFKKRLQFPLSITKTGVGTVTSSPIGINCGSICSKSYFSGTKLTLTATPKLGKSFVQWKGLCTGIKRICTVTILKASSIIAIFK</sequence>
<reference evidence="3" key="1">
    <citation type="submission" date="2017-02" db="EMBL/GenBank/DDBJ databases">
        <authorList>
            <person name="Daims H."/>
        </authorList>
    </citation>
    <scope>NUCLEOTIDE SEQUENCE [LARGE SCALE GENOMIC DNA]</scope>
</reference>
<accession>A0A1R4H4E7</accession>
<dbReference type="NCBIfam" id="NF041518">
    <property type="entry name" value="choice_anch_Q"/>
    <property type="match status" value="1"/>
</dbReference>
<feature type="domain" description="Bacterial repeat" evidence="1">
    <location>
        <begin position="1240"/>
        <end position="1313"/>
    </location>
</feature>
<feature type="domain" description="Bacterial repeat" evidence="1">
    <location>
        <begin position="593"/>
        <end position="638"/>
    </location>
</feature>
<evidence type="ECO:0000313" key="2">
    <source>
        <dbReference type="EMBL" id="SJM91057.1"/>
    </source>
</evidence>
<name>A0A1R4H4E7_9GAMM</name>
<proteinExistence type="predicted"/>
<dbReference type="Pfam" id="PF06282">
    <property type="entry name" value="DUF1036"/>
    <property type="match status" value="1"/>
</dbReference>
<dbReference type="PANTHER" id="PTHR11319:SF35">
    <property type="entry name" value="OUTER MEMBRANE PROTEIN PMPC-RELATED"/>
    <property type="match status" value="1"/>
</dbReference>
<evidence type="ECO:0000313" key="3">
    <source>
        <dbReference type="Proteomes" id="UP000195442"/>
    </source>
</evidence>
<dbReference type="OrthoDB" id="6057622at2"/>
<dbReference type="InterPro" id="IPR059226">
    <property type="entry name" value="Choice_anch_Q_dom"/>
</dbReference>
<dbReference type="InterPro" id="IPR011050">
    <property type="entry name" value="Pectin_lyase_fold/virulence"/>
</dbReference>
<dbReference type="PANTHER" id="PTHR11319">
    <property type="entry name" value="G PROTEIN-COUPLED RECEPTOR-RELATED"/>
    <property type="match status" value="1"/>
</dbReference>
<dbReference type="Proteomes" id="UP000195442">
    <property type="component" value="Unassembled WGS sequence"/>
</dbReference>
<organism evidence="2 3">
    <name type="scientific">Crenothrix polyspora</name>
    <dbReference type="NCBI Taxonomy" id="360316"/>
    <lineage>
        <taxon>Bacteria</taxon>
        <taxon>Pseudomonadati</taxon>
        <taxon>Pseudomonadota</taxon>
        <taxon>Gammaproteobacteria</taxon>
        <taxon>Methylococcales</taxon>
        <taxon>Crenotrichaceae</taxon>
        <taxon>Crenothrix</taxon>
    </lineage>
</organism>
<gene>
    <name evidence="2" type="ORF">CRENPOLYSF2_200013</name>
</gene>
<feature type="domain" description="Bacterial repeat" evidence="1">
    <location>
        <begin position="1183"/>
        <end position="1234"/>
    </location>
</feature>
<keyword evidence="3" id="KW-1185">Reference proteome</keyword>
<dbReference type="Pfam" id="PF18998">
    <property type="entry name" value="Flg_new_2"/>
    <property type="match status" value="4"/>
</dbReference>
<dbReference type="SUPFAM" id="SSF51126">
    <property type="entry name" value="Pectin lyase-like"/>
    <property type="match status" value="1"/>
</dbReference>